<dbReference type="InterPro" id="IPR005528">
    <property type="entry name" value="ChpA-H"/>
</dbReference>
<accession>A0ABV2ZE47</accession>
<feature type="compositionally biased region" description="Gly residues" evidence="8">
    <location>
        <begin position="105"/>
        <end position="148"/>
    </location>
</feature>
<evidence type="ECO:0000256" key="7">
    <source>
        <dbReference type="PROSITE-ProRule" id="PRU01232"/>
    </source>
</evidence>
<feature type="region of interest" description="Disordered" evidence="8">
    <location>
        <begin position="80"/>
        <end position="152"/>
    </location>
</feature>
<proteinExistence type="predicted"/>
<dbReference type="PROSITE" id="PS51318">
    <property type="entry name" value="TAT"/>
    <property type="match status" value="1"/>
</dbReference>
<evidence type="ECO:0000256" key="2">
    <source>
        <dbReference type="ARBA" id="ARBA00022512"/>
    </source>
</evidence>
<reference evidence="11 12" key="1">
    <citation type="submission" date="2024-06" db="EMBL/GenBank/DDBJ databases">
        <title>The Natural Products Discovery Center: Release of the First 8490 Sequenced Strains for Exploring Actinobacteria Biosynthetic Diversity.</title>
        <authorList>
            <person name="Kalkreuter E."/>
            <person name="Kautsar S.A."/>
            <person name="Yang D."/>
            <person name="Bader C.D."/>
            <person name="Teijaro C.N."/>
            <person name="Fluegel L."/>
            <person name="Davis C.M."/>
            <person name="Simpson J.R."/>
            <person name="Lauterbach L."/>
            <person name="Steele A.D."/>
            <person name="Gui C."/>
            <person name="Meng S."/>
            <person name="Li G."/>
            <person name="Viehrig K."/>
            <person name="Ye F."/>
            <person name="Su P."/>
            <person name="Kiefer A.F."/>
            <person name="Nichols A."/>
            <person name="Cepeda A.J."/>
            <person name="Yan W."/>
            <person name="Fan B."/>
            <person name="Jiang Y."/>
            <person name="Adhikari A."/>
            <person name="Zheng C.-J."/>
            <person name="Schuster L."/>
            <person name="Cowan T.M."/>
            <person name="Smanski M.J."/>
            <person name="Chevrette M.G."/>
            <person name="De Carvalho L.P.S."/>
            <person name="Shen B."/>
        </authorList>
    </citation>
    <scope>NUCLEOTIDE SEQUENCE [LARGE SCALE GENOMIC DNA]</scope>
    <source>
        <strain evidence="11 12">NPDC033843</strain>
    </source>
</reference>
<dbReference type="InterPro" id="IPR006311">
    <property type="entry name" value="TAT_signal"/>
</dbReference>
<dbReference type="EMBL" id="JBEZVE010000004">
    <property type="protein sequence ID" value="MEU3780818.1"/>
    <property type="molecule type" value="Genomic_DNA"/>
</dbReference>
<feature type="chain" id="PRO_5046475381" evidence="9">
    <location>
        <begin position="29"/>
        <end position="286"/>
    </location>
</feature>
<evidence type="ECO:0000256" key="6">
    <source>
        <dbReference type="ARBA" id="ARBA00023087"/>
    </source>
</evidence>
<evidence type="ECO:0000256" key="5">
    <source>
        <dbReference type="ARBA" id="ARBA00022889"/>
    </source>
</evidence>
<evidence type="ECO:0000313" key="11">
    <source>
        <dbReference type="EMBL" id="MEU3780818.1"/>
    </source>
</evidence>
<keyword evidence="3" id="KW-0964">Secreted</keyword>
<name>A0ABV2ZE47_9ACTN</name>
<feature type="domain" description="Chaplin" evidence="10">
    <location>
        <begin position="143"/>
        <end position="183"/>
    </location>
</feature>
<evidence type="ECO:0000256" key="8">
    <source>
        <dbReference type="SAM" id="MobiDB-lite"/>
    </source>
</evidence>
<feature type="region of interest" description="Disordered" evidence="8">
    <location>
        <begin position="183"/>
        <end position="251"/>
    </location>
</feature>
<evidence type="ECO:0000313" key="12">
    <source>
        <dbReference type="Proteomes" id="UP001550739"/>
    </source>
</evidence>
<comment type="subcellular location">
    <subcellularLocation>
        <location evidence="1">Secreted</location>
        <location evidence="1">Cell wall</location>
    </subcellularLocation>
</comment>
<keyword evidence="5" id="KW-0130">Cell adhesion</keyword>
<sequence length="286" mass="26810">MRQVTRKSLMTMAAATGVIAAAGGYAHADSAANGVATDSPGVLSGNSVQAPINVPVNVCGNTVDVVGALNPSFGNSCANKSGGASSGGGYGDHRGGGGYGDDEGAGGSQAGNHGGNHNGGGHDGSGAQGGSGGAHAGGYTGGSPGVGSGNHVQAPIDVPVNVCGNSVDVVGLLNPSMGNDCANGGGSGVHTPPSRGHETPGKPGDQGPGKPGEHGQSTPSGPGAVPSASNHVTPAGAASAHRPAAQPAAAQLAHTGSDLPMGLVLPAGAGALLAGAVLYRKARATV</sequence>
<keyword evidence="4 9" id="KW-0732">Signal</keyword>
<evidence type="ECO:0000256" key="3">
    <source>
        <dbReference type="ARBA" id="ARBA00022525"/>
    </source>
</evidence>
<keyword evidence="6 7" id="KW-0034">Amyloid</keyword>
<gene>
    <name evidence="11" type="ORF">AB0E89_09535</name>
</gene>
<feature type="signal peptide" evidence="9">
    <location>
        <begin position="1"/>
        <end position="28"/>
    </location>
</feature>
<feature type="compositionally biased region" description="Low complexity" evidence="8">
    <location>
        <begin position="234"/>
        <end position="251"/>
    </location>
</feature>
<evidence type="ECO:0000256" key="1">
    <source>
        <dbReference type="ARBA" id="ARBA00004191"/>
    </source>
</evidence>
<dbReference type="PROSITE" id="PS51884">
    <property type="entry name" value="CHAPLIN"/>
    <property type="match status" value="2"/>
</dbReference>
<dbReference type="RefSeq" id="WP_334583383.1">
    <property type="nucleotide sequence ID" value="NZ_JBEZVE010000004.1"/>
</dbReference>
<dbReference type="Proteomes" id="UP001550739">
    <property type="component" value="Unassembled WGS sequence"/>
</dbReference>
<keyword evidence="2" id="KW-0134">Cell wall</keyword>
<keyword evidence="12" id="KW-1185">Reference proteome</keyword>
<comment type="caution">
    <text evidence="11">The sequence shown here is derived from an EMBL/GenBank/DDBJ whole genome shotgun (WGS) entry which is preliminary data.</text>
</comment>
<organism evidence="11 12">
    <name type="scientific">Streptomyces sp. 900129855</name>
    <dbReference type="NCBI Taxonomy" id="3155129"/>
    <lineage>
        <taxon>Bacteria</taxon>
        <taxon>Bacillati</taxon>
        <taxon>Actinomycetota</taxon>
        <taxon>Actinomycetes</taxon>
        <taxon>Kitasatosporales</taxon>
        <taxon>Streptomycetaceae</taxon>
        <taxon>Streptomyces</taxon>
    </lineage>
</organism>
<evidence type="ECO:0000259" key="10">
    <source>
        <dbReference type="PROSITE" id="PS51884"/>
    </source>
</evidence>
<evidence type="ECO:0000256" key="9">
    <source>
        <dbReference type="SAM" id="SignalP"/>
    </source>
</evidence>
<evidence type="ECO:0000256" key="4">
    <source>
        <dbReference type="ARBA" id="ARBA00022729"/>
    </source>
</evidence>
<protein>
    <submittedName>
        <fullName evidence="11">Chaplin</fullName>
    </submittedName>
</protein>
<feature type="domain" description="Chaplin" evidence="10">
    <location>
        <begin position="39"/>
        <end position="79"/>
    </location>
</feature>
<dbReference type="Pfam" id="PF03777">
    <property type="entry name" value="ChpA-C"/>
    <property type="match status" value="2"/>
</dbReference>